<dbReference type="GO" id="GO:1905761">
    <property type="term" value="F:SCF ubiquitin ligase complex binding"/>
    <property type="evidence" value="ECO:0000318"/>
    <property type="project" value="GO_Central"/>
</dbReference>
<dbReference type="PANTHER" id="PTHR38926:SF80">
    <property type="entry name" value="F-BOX DOMAIN, LEUCINE-RICH REPEAT DOMAIN SUPERFAMILY"/>
    <property type="match status" value="1"/>
</dbReference>
<protein>
    <recommendedName>
        <fullName evidence="3">F-box domain-containing protein</fullName>
    </recommendedName>
</protein>
<keyword evidence="2" id="KW-1185">Reference proteome</keyword>
<evidence type="ECO:0000313" key="1">
    <source>
        <dbReference type="EMBL" id="KAJ0227464.1"/>
    </source>
</evidence>
<name>A0A9R1XXJ7_LACSA</name>
<gene>
    <name evidence="1" type="ORF">LSAT_V11C100004190</name>
</gene>
<accession>A0A9R1XXJ7</accession>
<comment type="caution">
    <text evidence="1">The sequence shown here is derived from an EMBL/GenBank/DDBJ whole genome shotgun (WGS) entry which is preliminary data.</text>
</comment>
<organism evidence="1 2">
    <name type="scientific">Lactuca sativa</name>
    <name type="common">Garden lettuce</name>
    <dbReference type="NCBI Taxonomy" id="4236"/>
    <lineage>
        <taxon>Eukaryota</taxon>
        <taxon>Viridiplantae</taxon>
        <taxon>Streptophyta</taxon>
        <taxon>Embryophyta</taxon>
        <taxon>Tracheophyta</taxon>
        <taxon>Spermatophyta</taxon>
        <taxon>Magnoliopsida</taxon>
        <taxon>eudicotyledons</taxon>
        <taxon>Gunneridae</taxon>
        <taxon>Pentapetalae</taxon>
        <taxon>asterids</taxon>
        <taxon>campanulids</taxon>
        <taxon>Asterales</taxon>
        <taxon>Asteraceae</taxon>
        <taxon>Cichorioideae</taxon>
        <taxon>Cichorieae</taxon>
        <taxon>Lactucinae</taxon>
        <taxon>Lactuca</taxon>
    </lineage>
</organism>
<sequence length="132" mass="15460">MKLKFVLNSKKQWEVKQQTRNWLDLPQDVMANILYRVGVYDILENAQKEMCKHAVDRSQGQLVDITICDFVNEELLGYIANRSSQLKRLEFVGGDICKNWVAFLKKIPLLEELRSRLIVAVWESVVWESFLS</sequence>
<proteinExistence type="predicted"/>
<evidence type="ECO:0000313" key="2">
    <source>
        <dbReference type="Proteomes" id="UP000235145"/>
    </source>
</evidence>
<dbReference type="Proteomes" id="UP000235145">
    <property type="component" value="Unassembled WGS sequence"/>
</dbReference>
<dbReference type="Gramene" id="rna-gnl|WGS:NBSK|LSAT_1X7560_mrna">
    <property type="protein sequence ID" value="cds-PLY86427.1"/>
    <property type="gene ID" value="gene-LSAT_1X7560"/>
</dbReference>
<reference evidence="1 2" key="1">
    <citation type="journal article" date="2017" name="Nat. Commun.">
        <title>Genome assembly with in vitro proximity ligation data and whole-genome triplication in lettuce.</title>
        <authorList>
            <person name="Reyes-Chin-Wo S."/>
            <person name="Wang Z."/>
            <person name="Yang X."/>
            <person name="Kozik A."/>
            <person name="Arikit S."/>
            <person name="Song C."/>
            <person name="Xia L."/>
            <person name="Froenicke L."/>
            <person name="Lavelle D.O."/>
            <person name="Truco M.J."/>
            <person name="Xia R."/>
            <person name="Zhu S."/>
            <person name="Xu C."/>
            <person name="Xu H."/>
            <person name="Xu X."/>
            <person name="Cox K."/>
            <person name="Korf I."/>
            <person name="Meyers B.C."/>
            <person name="Michelmore R.W."/>
        </authorList>
    </citation>
    <scope>NUCLEOTIDE SEQUENCE [LARGE SCALE GENOMIC DNA]</scope>
    <source>
        <strain evidence="2">cv. Salinas</strain>
        <tissue evidence="1">Seedlings</tissue>
    </source>
</reference>
<dbReference type="EMBL" id="NBSK02000001">
    <property type="protein sequence ID" value="KAJ0227464.1"/>
    <property type="molecule type" value="Genomic_DNA"/>
</dbReference>
<dbReference type="AlphaFoldDB" id="A0A9R1XXJ7"/>
<dbReference type="PANTHER" id="PTHR38926">
    <property type="entry name" value="F-BOX DOMAIN CONTAINING PROTEIN, EXPRESSED"/>
    <property type="match status" value="1"/>
</dbReference>
<evidence type="ECO:0008006" key="3">
    <source>
        <dbReference type="Google" id="ProtNLM"/>
    </source>
</evidence>